<name>A0A6C0UVC8_HALVO</name>
<dbReference type="GeneID" id="44084508"/>
<sequence>MKNVVLITVDCLRSDRCGFNDHHRDTTPNLDQLATNSLIYDRCYSTGPYTTESFPGMMAGQHSYNGTQYGDNVGYKALSSDSSTLATELTANGYETAAVISNPHLTTNRNFDGGFDTFTNHRSDADDDHDDDSGSNFGSKMYALREKMRNQPTRYNPLSLLYAVHRYRQLMTEWPTTDGADIVDEVTDTLQQLGEKQSPFFLWTHFMDVHAPISPKRADEAGLASVPTFRSLHWDASRAGRFFEPNYDTLYDSAVRYVDNQIGRVVETLRQMGELEETVIIVTGDHGEVLFDRNEVYGHPPHYHYDDLLQVPLLVYDADGPSGRIQTPVSLAWLHEIIAESANVELSGFPSESGLESIRSEGEPNPVISDTLDETGHTISIRDGAHKVILHNSFQDNQIKWEYRSEPSCFNYQQDRAERVKIGDIPESLLKEGERRLKEEGRLPEIQGEFSAQTEQRLQDLGYKM</sequence>
<dbReference type="PANTHER" id="PTHR43751:SF3">
    <property type="entry name" value="SULFATASE N-TERMINAL DOMAIN-CONTAINING PROTEIN"/>
    <property type="match status" value="1"/>
</dbReference>
<dbReference type="Gene3D" id="3.40.720.10">
    <property type="entry name" value="Alkaline Phosphatase, subunit A"/>
    <property type="match status" value="1"/>
</dbReference>
<dbReference type="KEGG" id="hale:G3A49_13825"/>
<evidence type="ECO:0000313" key="3">
    <source>
        <dbReference type="Proteomes" id="UP000465667"/>
    </source>
</evidence>
<accession>A0A6C0UVC8</accession>
<dbReference type="RefSeq" id="WP_163489394.1">
    <property type="nucleotide sequence ID" value="NZ_CP048738.1"/>
</dbReference>
<dbReference type="InterPro" id="IPR000917">
    <property type="entry name" value="Sulfatase_N"/>
</dbReference>
<organism evidence="2 3">
    <name type="scientific">Haloferax volcanii</name>
    <name type="common">Halobacterium volcanii</name>
    <dbReference type="NCBI Taxonomy" id="2246"/>
    <lineage>
        <taxon>Archaea</taxon>
        <taxon>Methanobacteriati</taxon>
        <taxon>Methanobacteriota</taxon>
        <taxon>Stenosarchaea group</taxon>
        <taxon>Halobacteria</taxon>
        <taxon>Halobacteriales</taxon>
        <taxon>Haloferacaceae</taxon>
        <taxon>Haloferax</taxon>
    </lineage>
</organism>
<dbReference type="CDD" id="cd16148">
    <property type="entry name" value="sulfatase_like"/>
    <property type="match status" value="1"/>
</dbReference>
<dbReference type="Proteomes" id="UP000465667">
    <property type="component" value="Chromosome"/>
</dbReference>
<evidence type="ECO:0000259" key="1">
    <source>
        <dbReference type="Pfam" id="PF00884"/>
    </source>
</evidence>
<dbReference type="InterPro" id="IPR017850">
    <property type="entry name" value="Alkaline_phosphatase_core_sf"/>
</dbReference>
<evidence type="ECO:0000313" key="2">
    <source>
        <dbReference type="EMBL" id="QIB79137.1"/>
    </source>
</evidence>
<dbReference type="AlphaFoldDB" id="A0A6C0UVC8"/>
<dbReference type="InterPro" id="IPR052701">
    <property type="entry name" value="GAG_Ulvan_Degrading_Sulfatases"/>
</dbReference>
<feature type="domain" description="Sulfatase N-terminal" evidence="1">
    <location>
        <begin position="2"/>
        <end position="330"/>
    </location>
</feature>
<dbReference type="EMBL" id="CP048738">
    <property type="protein sequence ID" value="QIB79137.1"/>
    <property type="molecule type" value="Genomic_DNA"/>
</dbReference>
<proteinExistence type="predicted"/>
<dbReference type="SUPFAM" id="SSF53649">
    <property type="entry name" value="Alkaline phosphatase-like"/>
    <property type="match status" value="1"/>
</dbReference>
<dbReference type="PANTHER" id="PTHR43751">
    <property type="entry name" value="SULFATASE"/>
    <property type="match status" value="1"/>
</dbReference>
<reference evidence="2 3" key="1">
    <citation type="submission" date="2020-02" db="EMBL/GenBank/DDBJ databases">
        <title>Whole genome sequence of Haloferax alexandrinus pws1.</title>
        <authorList>
            <person name="Verma D.K."/>
            <person name="Gopal K."/>
            <person name="Prasad E.S."/>
        </authorList>
    </citation>
    <scope>NUCLEOTIDE SEQUENCE [LARGE SCALE GENOMIC DNA]</scope>
    <source>
        <strain evidence="3">wsp1</strain>
    </source>
</reference>
<protein>
    <submittedName>
        <fullName evidence="2">Sulfatase</fullName>
    </submittedName>
</protein>
<gene>
    <name evidence="2" type="ORF">G3A49_13825</name>
</gene>
<dbReference type="Pfam" id="PF00884">
    <property type="entry name" value="Sulfatase"/>
    <property type="match status" value="1"/>
</dbReference>